<proteinExistence type="predicted"/>
<dbReference type="SUPFAM" id="SSF69593">
    <property type="entry name" value="Glycerol-3-phosphate (1)-acyltransferase"/>
    <property type="match status" value="1"/>
</dbReference>
<dbReference type="InterPro" id="IPR002123">
    <property type="entry name" value="Plipid/glycerol_acylTrfase"/>
</dbReference>
<accession>A0A6S6UPC9</accession>
<keyword evidence="3" id="KW-0012">Acyltransferase</keyword>
<dbReference type="PANTHER" id="PTHR10434">
    <property type="entry name" value="1-ACYL-SN-GLYCEROL-3-PHOSPHATE ACYLTRANSFERASE"/>
    <property type="match status" value="1"/>
</dbReference>
<dbReference type="SMART" id="SM00563">
    <property type="entry name" value="PlsC"/>
    <property type="match status" value="1"/>
</dbReference>
<evidence type="ECO:0000313" key="5">
    <source>
        <dbReference type="EMBL" id="CAA6830933.1"/>
    </source>
</evidence>
<protein>
    <recommendedName>
        <fullName evidence="4">Phospholipid/glycerol acyltransferase domain-containing protein</fullName>
    </recommendedName>
</protein>
<feature type="domain" description="Phospholipid/glycerol acyltransferase" evidence="4">
    <location>
        <begin position="34"/>
        <end position="152"/>
    </location>
</feature>
<dbReference type="EMBL" id="CACVAT010000653">
    <property type="protein sequence ID" value="CAA6830933.1"/>
    <property type="molecule type" value="Genomic_DNA"/>
</dbReference>
<evidence type="ECO:0000256" key="1">
    <source>
        <dbReference type="ARBA" id="ARBA00005189"/>
    </source>
</evidence>
<sequence length="215" mass="24676">MLNALFRWWFQSKGWTTVNNMPEKNNPGDINRYVIIGAPHTSNWDFIYGMGAMNLMKLKIKFTIKKEWIVFPVGKLMLHMGALPIDRHKTSDGKGRSMVDEMSGLLKNATEDTLMVITPEATRSLRTQWKTGFYHVAKGAGVPILLAFIDYEKKQCGIKEVIYPSDDMEADMRKIMAFYQTTVPKHPELFSVDTRYFDQSHKGIDSTSTSRQISR</sequence>
<comment type="pathway">
    <text evidence="1">Lipid metabolism.</text>
</comment>
<gene>
    <name evidence="5" type="ORF">HELGO_WM27553</name>
</gene>
<dbReference type="Pfam" id="PF01553">
    <property type="entry name" value="Acyltransferase"/>
    <property type="match status" value="1"/>
</dbReference>
<name>A0A6S6UPC9_9GAMM</name>
<dbReference type="GO" id="GO:0006654">
    <property type="term" value="P:phosphatidic acid biosynthetic process"/>
    <property type="evidence" value="ECO:0007669"/>
    <property type="project" value="TreeGrafter"/>
</dbReference>
<dbReference type="GO" id="GO:0003841">
    <property type="term" value="F:1-acylglycerol-3-phosphate O-acyltransferase activity"/>
    <property type="evidence" value="ECO:0007669"/>
    <property type="project" value="TreeGrafter"/>
</dbReference>
<reference evidence="5" key="1">
    <citation type="submission" date="2020-01" db="EMBL/GenBank/DDBJ databases">
        <authorList>
            <person name="Meier V. D."/>
            <person name="Meier V D."/>
        </authorList>
    </citation>
    <scope>NUCLEOTIDE SEQUENCE</scope>
    <source>
        <strain evidence="5">HLG_WM_MAG_09</strain>
    </source>
</reference>
<dbReference type="PANTHER" id="PTHR10434:SF9">
    <property type="entry name" value="PHOSPHOLIPID_GLYCEROL ACYLTRANSFERASE DOMAIN-CONTAINING PROTEIN"/>
    <property type="match status" value="1"/>
</dbReference>
<organism evidence="5">
    <name type="scientific">uncultured Thiotrichaceae bacterium</name>
    <dbReference type="NCBI Taxonomy" id="298394"/>
    <lineage>
        <taxon>Bacteria</taxon>
        <taxon>Pseudomonadati</taxon>
        <taxon>Pseudomonadota</taxon>
        <taxon>Gammaproteobacteria</taxon>
        <taxon>Thiotrichales</taxon>
        <taxon>Thiotrichaceae</taxon>
        <taxon>environmental samples</taxon>
    </lineage>
</organism>
<keyword evidence="2" id="KW-0808">Transferase</keyword>
<evidence type="ECO:0000256" key="3">
    <source>
        <dbReference type="ARBA" id="ARBA00023315"/>
    </source>
</evidence>
<dbReference type="AlphaFoldDB" id="A0A6S6UPC9"/>
<evidence type="ECO:0000259" key="4">
    <source>
        <dbReference type="SMART" id="SM00563"/>
    </source>
</evidence>
<evidence type="ECO:0000256" key="2">
    <source>
        <dbReference type="ARBA" id="ARBA00022679"/>
    </source>
</evidence>